<dbReference type="WBParaSite" id="EVEC_0000458901-mRNA-1">
    <property type="protein sequence ID" value="EVEC_0000458901-mRNA-1"/>
    <property type="gene ID" value="EVEC_0000458901"/>
</dbReference>
<organism evidence="3">
    <name type="scientific">Enterobius vermicularis</name>
    <name type="common">Human pinworm</name>
    <dbReference type="NCBI Taxonomy" id="51028"/>
    <lineage>
        <taxon>Eukaryota</taxon>
        <taxon>Metazoa</taxon>
        <taxon>Ecdysozoa</taxon>
        <taxon>Nematoda</taxon>
        <taxon>Chromadorea</taxon>
        <taxon>Rhabditida</taxon>
        <taxon>Spirurina</taxon>
        <taxon>Oxyuridomorpha</taxon>
        <taxon>Oxyuroidea</taxon>
        <taxon>Oxyuridae</taxon>
        <taxon>Enterobius</taxon>
    </lineage>
</organism>
<dbReference type="Proteomes" id="UP000274131">
    <property type="component" value="Unassembled WGS sequence"/>
</dbReference>
<keyword evidence="2" id="KW-1185">Reference proteome</keyword>
<evidence type="ECO:0000313" key="2">
    <source>
        <dbReference type="Proteomes" id="UP000274131"/>
    </source>
</evidence>
<dbReference type="EMBL" id="UXUI01007817">
    <property type="protein sequence ID" value="VDD89546.1"/>
    <property type="molecule type" value="Genomic_DNA"/>
</dbReference>
<dbReference type="AlphaFoldDB" id="A0A0N4V3G2"/>
<sequence length="54" mass="6160">MPNVNRLVTSNVLSQQFLKNADQSVNVPANISVLHRSHVHRHATYPVYEDVSEF</sequence>
<evidence type="ECO:0000313" key="3">
    <source>
        <dbReference type="WBParaSite" id="EVEC_0000458901-mRNA-1"/>
    </source>
</evidence>
<protein>
    <submittedName>
        <fullName evidence="1 3">Uncharacterized protein</fullName>
    </submittedName>
</protein>
<reference evidence="1 2" key="2">
    <citation type="submission" date="2018-10" db="EMBL/GenBank/DDBJ databases">
        <authorList>
            <consortium name="Pathogen Informatics"/>
        </authorList>
    </citation>
    <scope>NUCLEOTIDE SEQUENCE [LARGE SCALE GENOMIC DNA]</scope>
</reference>
<name>A0A0N4V3G2_ENTVE</name>
<evidence type="ECO:0000313" key="1">
    <source>
        <dbReference type="EMBL" id="VDD89546.1"/>
    </source>
</evidence>
<accession>A0A0N4V3G2</accession>
<reference evidence="3" key="1">
    <citation type="submission" date="2017-02" db="UniProtKB">
        <authorList>
            <consortium name="WormBaseParasite"/>
        </authorList>
    </citation>
    <scope>IDENTIFICATION</scope>
</reference>
<gene>
    <name evidence="1" type="ORF">EVEC_LOCUS4297</name>
</gene>
<proteinExistence type="predicted"/>